<accession>K2JTM5</accession>
<evidence type="ECO:0000256" key="9">
    <source>
        <dbReference type="ARBA" id="ARBA00022777"/>
    </source>
</evidence>
<dbReference type="Pfam" id="PF01583">
    <property type="entry name" value="APS_kinase"/>
    <property type="match status" value="1"/>
</dbReference>
<comment type="pathway">
    <text evidence="3 14 15">Sulfur metabolism; hydrogen sulfide biosynthesis; sulfite from sulfate: step 2/3.</text>
</comment>
<dbReference type="PANTHER" id="PTHR11055">
    <property type="entry name" value="BIFUNCTIONAL 3'-PHOSPHOADENOSINE 5'-PHOSPHOSULFATE SYNTHASE"/>
    <property type="match status" value="1"/>
</dbReference>
<dbReference type="EMBL" id="AMRI01000012">
    <property type="protein sequence ID" value="EKE73719.1"/>
    <property type="molecule type" value="Genomic_DNA"/>
</dbReference>
<dbReference type="eggNOG" id="COG0529">
    <property type="taxonomic scope" value="Bacteria"/>
</dbReference>
<comment type="similarity">
    <text evidence="4 14 15">Belongs to the APS kinase family.</text>
</comment>
<dbReference type="NCBIfam" id="TIGR00455">
    <property type="entry name" value="apsK"/>
    <property type="match status" value="1"/>
</dbReference>
<comment type="caution">
    <text evidence="17">The sequence shown here is derived from an EMBL/GenBank/DDBJ whole genome shotgun (WGS) entry which is preliminary data.</text>
</comment>
<feature type="active site" description="Phosphoserine intermediate" evidence="14">
    <location>
        <position position="106"/>
    </location>
</feature>
<dbReference type="InterPro" id="IPR002891">
    <property type="entry name" value="APS"/>
</dbReference>
<dbReference type="RefSeq" id="WP_008484597.1">
    <property type="nucleotide sequence ID" value="NZ_AMRI01000012.1"/>
</dbReference>
<evidence type="ECO:0000259" key="16">
    <source>
        <dbReference type="Pfam" id="PF01583"/>
    </source>
</evidence>
<evidence type="ECO:0000256" key="7">
    <source>
        <dbReference type="ARBA" id="ARBA00022679"/>
    </source>
</evidence>
<proteinExistence type="inferred from homology"/>
<evidence type="ECO:0000313" key="17">
    <source>
        <dbReference type="EMBL" id="EKE73719.1"/>
    </source>
</evidence>
<protein>
    <recommendedName>
        <fullName evidence="6 14">Adenylyl-sulfate kinase</fullName>
        <ecNumber evidence="5 14">2.7.1.25</ecNumber>
    </recommendedName>
    <alternativeName>
        <fullName evidence="12 14">APS kinase</fullName>
    </alternativeName>
    <alternativeName>
        <fullName evidence="13 14">ATP adenosine-5'-phosphosulfate 3'-phosphotransferase</fullName>
    </alternativeName>
    <alternativeName>
        <fullName evidence="11 14">Adenosine-5'-phosphosulfate kinase</fullName>
    </alternativeName>
</protein>
<dbReference type="PATRIC" id="fig|745411.4.peg.1959"/>
<evidence type="ECO:0000256" key="1">
    <source>
        <dbReference type="ARBA" id="ARBA00001823"/>
    </source>
</evidence>
<dbReference type="NCBIfam" id="NF003013">
    <property type="entry name" value="PRK03846.1"/>
    <property type="match status" value="1"/>
</dbReference>
<dbReference type="Proteomes" id="UP000006755">
    <property type="component" value="Unassembled WGS sequence"/>
</dbReference>
<evidence type="ECO:0000256" key="15">
    <source>
        <dbReference type="RuleBase" id="RU004347"/>
    </source>
</evidence>
<keyword evidence="8 14" id="KW-0547">Nucleotide-binding</keyword>
<keyword evidence="10 14" id="KW-0067">ATP-binding</keyword>
<dbReference type="GO" id="GO:0000103">
    <property type="term" value="P:sulfate assimilation"/>
    <property type="evidence" value="ECO:0007669"/>
    <property type="project" value="UniProtKB-UniRule"/>
</dbReference>
<dbReference type="SUPFAM" id="SSF52540">
    <property type="entry name" value="P-loop containing nucleoside triphosphate hydrolases"/>
    <property type="match status" value="1"/>
</dbReference>
<evidence type="ECO:0000256" key="3">
    <source>
        <dbReference type="ARBA" id="ARBA00004806"/>
    </source>
</evidence>
<dbReference type="GO" id="GO:0070814">
    <property type="term" value="P:hydrogen sulfide biosynthetic process"/>
    <property type="evidence" value="ECO:0007669"/>
    <property type="project" value="UniProtKB-UniRule"/>
</dbReference>
<evidence type="ECO:0000256" key="10">
    <source>
        <dbReference type="ARBA" id="ARBA00022840"/>
    </source>
</evidence>
<dbReference type="InterPro" id="IPR059117">
    <property type="entry name" value="APS_kinase_dom"/>
</dbReference>
<evidence type="ECO:0000256" key="12">
    <source>
        <dbReference type="ARBA" id="ARBA00031393"/>
    </source>
</evidence>
<keyword evidence="7 14" id="KW-0808">Transferase</keyword>
<dbReference type="InterPro" id="IPR027417">
    <property type="entry name" value="P-loop_NTPase"/>
</dbReference>
<evidence type="ECO:0000256" key="5">
    <source>
        <dbReference type="ARBA" id="ARBA00012121"/>
    </source>
</evidence>
<name>K2JTM5_9GAMM</name>
<comment type="catalytic activity">
    <reaction evidence="1 14 15">
        <text>adenosine 5'-phosphosulfate + ATP = 3'-phosphoadenylyl sulfate + ADP + H(+)</text>
        <dbReference type="Rhea" id="RHEA:24152"/>
        <dbReference type="ChEBI" id="CHEBI:15378"/>
        <dbReference type="ChEBI" id="CHEBI:30616"/>
        <dbReference type="ChEBI" id="CHEBI:58243"/>
        <dbReference type="ChEBI" id="CHEBI:58339"/>
        <dbReference type="ChEBI" id="CHEBI:456216"/>
        <dbReference type="EC" id="2.7.1.25"/>
    </reaction>
</comment>
<feature type="binding site" evidence="14">
    <location>
        <begin position="32"/>
        <end position="39"/>
    </location>
    <ligand>
        <name>ATP</name>
        <dbReference type="ChEBI" id="CHEBI:30616"/>
    </ligand>
</feature>
<keyword evidence="9 14" id="KW-0418">Kinase</keyword>
<dbReference type="STRING" id="745411.B3C1_09987"/>
<dbReference type="PANTHER" id="PTHR11055:SF63">
    <property type="entry name" value="ADENYLYL-SULFATE KINASE 1, CHLOROPLASTIC"/>
    <property type="match status" value="1"/>
</dbReference>
<dbReference type="HAMAP" id="MF_00065">
    <property type="entry name" value="Adenylyl_sulf_kinase"/>
    <property type="match status" value="1"/>
</dbReference>
<dbReference type="EC" id="2.7.1.25" evidence="5 14"/>
<dbReference type="GO" id="GO:0004020">
    <property type="term" value="F:adenylylsulfate kinase activity"/>
    <property type="evidence" value="ECO:0007669"/>
    <property type="project" value="UniProtKB-UniRule"/>
</dbReference>
<evidence type="ECO:0000256" key="14">
    <source>
        <dbReference type="HAMAP-Rule" id="MF_00065"/>
    </source>
</evidence>
<reference evidence="17 18" key="1">
    <citation type="journal article" date="2012" name="J. Bacteriol.">
        <title>Genome Sequence of Gallaecimonas xiamenensis Type Strain 3-C-1.</title>
        <authorList>
            <person name="Lai Q."/>
            <person name="Wang L."/>
            <person name="Wang W."/>
            <person name="Shao Z."/>
        </authorList>
    </citation>
    <scope>NUCLEOTIDE SEQUENCE [LARGE SCALE GENOMIC DNA]</scope>
    <source>
        <strain evidence="17 18">3-C-1</strain>
    </source>
</reference>
<evidence type="ECO:0000256" key="4">
    <source>
        <dbReference type="ARBA" id="ARBA00007008"/>
    </source>
</evidence>
<evidence type="ECO:0000256" key="13">
    <source>
        <dbReference type="ARBA" id="ARBA00031464"/>
    </source>
</evidence>
<dbReference type="OrthoDB" id="9804504at2"/>
<dbReference type="FunFam" id="3.40.50.300:FF:000212">
    <property type="entry name" value="Adenylyl-sulfate kinase"/>
    <property type="match status" value="1"/>
</dbReference>
<keyword evidence="14" id="KW-0597">Phosphoprotein</keyword>
<evidence type="ECO:0000313" key="18">
    <source>
        <dbReference type="Proteomes" id="UP000006755"/>
    </source>
</evidence>
<evidence type="ECO:0000256" key="11">
    <source>
        <dbReference type="ARBA" id="ARBA00029724"/>
    </source>
</evidence>
<dbReference type="UniPathway" id="UPA00140">
    <property type="reaction ID" value="UER00205"/>
</dbReference>
<sequence length="202" mass="21937">MSSNLTWHQHTVDAASRAEALGQKPLVLWFTGLSGAGKSTLANGVEQALAQRGKHAFLLDGDNVRHGLCSDLGFSDSDRTENLRRVGEVAKLMVDAGLIVLAAFVSPFAADRQLIRERLPQGVFVEIYVEADLATCESRDPKGLYAKARRGEIAQMTGLDSPFEVPQSADLVVNTQQLSPEQAVAKVLAWLDDKVEWHAGID</sequence>
<dbReference type="CDD" id="cd02027">
    <property type="entry name" value="APSK"/>
    <property type="match status" value="1"/>
</dbReference>
<dbReference type="Gene3D" id="3.40.50.300">
    <property type="entry name" value="P-loop containing nucleotide triphosphate hydrolases"/>
    <property type="match status" value="1"/>
</dbReference>
<evidence type="ECO:0000256" key="8">
    <source>
        <dbReference type="ARBA" id="ARBA00022741"/>
    </source>
</evidence>
<gene>
    <name evidence="14" type="primary">cysC</name>
    <name evidence="17" type="ORF">B3C1_09987</name>
</gene>
<feature type="domain" description="APS kinase" evidence="16">
    <location>
        <begin position="25"/>
        <end position="174"/>
    </location>
</feature>
<organism evidence="17 18">
    <name type="scientific">Gallaecimonas xiamenensis 3-C-1</name>
    <dbReference type="NCBI Taxonomy" id="745411"/>
    <lineage>
        <taxon>Bacteria</taxon>
        <taxon>Pseudomonadati</taxon>
        <taxon>Pseudomonadota</taxon>
        <taxon>Gammaproteobacteria</taxon>
        <taxon>Enterobacterales</taxon>
        <taxon>Gallaecimonadaceae</taxon>
        <taxon>Gallaecimonas</taxon>
    </lineage>
</organism>
<evidence type="ECO:0000256" key="6">
    <source>
        <dbReference type="ARBA" id="ARBA00018163"/>
    </source>
</evidence>
<dbReference type="GO" id="GO:0005524">
    <property type="term" value="F:ATP binding"/>
    <property type="evidence" value="ECO:0007669"/>
    <property type="project" value="UniProtKB-UniRule"/>
</dbReference>
<dbReference type="AlphaFoldDB" id="K2JTM5"/>
<evidence type="ECO:0000256" key="2">
    <source>
        <dbReference type="ARBA" id="ARBA00002632"/>
    </source>
</evidence>
<keyword evidence="18" id="KW-1185">Reference proteome</keyword>
<comment type="function">
    <text evidence="2 14 15">Catalyzes the synthesis of activated sulfate.</text>
</comment>